<feature type="domain" description="RagB/SusD" evidence="7">
    <location>
        <begin position="337"/>
        <end position="408"/>
    </location>
</feature>
<keyword evidence="5" id="KW-0998">Cell outer membrane</keyword>
<comment type="subcellular location">
    <subcellularLocation>
        <location evidence="1">Cell outer membrane</location>
    </subcellularLocation>
</comment>
<dbReference type="InterPro" id="IPR011990">
    <property type="entry name" value="TPR-like_helical_dom_sf"/>
</dbReference>
<dbReference type="AlphaFoldDB" id="A0A1M6XYT3"/>
<dbReference type="SUPFAM" id="SSF48452">
    <property type="entry name" value="TPR-like"/>
    <property type="match status" value="1"/>
</dbReference>
<name>A0A1M6XYT3_9BACT</name>
<dbReference type="Proteomes" id="UP000184420">
    <property type="component" value="Unassembled WGS sequence"/>
</dbReference>
<reference evidence="9 10" key="1">
    <citation type="submission" date="2016-11" db="EMBL/GenBank/DDBJ databases">
        <authorList>
            <person name="Jaros S."/>
            <person name="Januszkiewicz K."/>
            <person name="Wedrychowicz H."/>
        </authorList>
    </citation>
    <scope>NUCLEOTIDE SEQUENCE [LARGE SCALE GENOMIC DNA]</scope>
    <source>
        <strain evidence="9 10">DSM 27406</strain>
    </source>
</reference>
<sequence length="450" mass="51256">MKHTITIILIALLGGLPACKKYLDVQPDKSITTPKTLSDLQALLDNTDKMNLQRTPNLSEASADDYFLPADQYDNIEVEQQRIYTWKLKDYLFQNDWSIAYEPIFITNLCLEQLKELPSSGNQSAWNQVKGAALFFRSYYYQQLLWTYAPAYDAATAGSDYGIVLRNTSDFNEPSKRASIQQSYSQVLQDAKEAAALLPNLPSLPTKPSRAAAYGLLARTYLSMRNYDSAYHYADAALQLKGNLMNFNGDDDINGSITEQTPFRRFNKEITFYSEMNTNNPLLNSTRIAIDSSIMQSYNPDDLRVTAFYYKVDSLYRFKGSYTGSEWQYFTGIATDELYLMRAECAARTGKMQQATSDYQQLLSTRWQQSGYPPALDPAKAVNTILLERRKELYMRGLRWMDIKRLNKEGYNISLQRSVAGTKFKLNANDPYFALPLPKDIVSSSVPQNP</sequence>
<dbReference type="Gene3D" id="1.25.40.390">
    <property type="match status" value="1"/>
</dbReference>
<keyword evidence="3" id="KW-0732">Signal</keyword>
<dbReference type="InterPro" id="IPR012944">
    <property type="entry name" value="SusD_RagB_dom"/>
</dbReference>
<organism evidence="9 10">
    <name type="scientific">Chitinophaga jiangningensis</name>
    <dbReference type="NCBI Taxonomy" id="1419482"/>
    <lineage>
        <taxon>Bacteria</taxon>
        <taxon>Pseudomonadati</taxon>
        <taxon>Bacteroidota</taxon>
        <taxon>Chitinophagia</taxon>
        <taxon>Chitinophagales</taxon>
        <taxon>Chitinophagaceae</taxon>
        <taxon>Chitinophaga</taxon>
    </lineage>
</organism>
<keyword evidence="4" id="KW-0472">Membrane</keyword>
<feature type="repeat" description="TPR" evidence="6">
    <location>
        <begin position="211"/>
        <end position="244"/>
    </location>
</feature>
<dbReference type="Pfam" id="PF14322">
    <property type="entry name" value="SusD-like_3"/>
    <property type="match status" value="1"/>
</dbReference>
<evidence type="ECO:0000313" key="10">
    <source>
        <dbReference type="Proteomes" id="UP000184420"/>
    </source>
</evidence>
<evidence type="ECO:0000259" key="7">
    <source>
        <dbReference type="Pfam" id="PF07980"/>
    </source>
</evidence>
<dbReference type="EMBL" id="FRBL01000002">
    <property type="protein sequence ID" value="SHL11003.1"/>
    <property type="molecule type" value="Genomic_DNA"/>
</dbReference>
<keyword evidence="6" id="KW-0802">TPR repeat</keyword>
<evidence type="ECO:0000256" key="4">
    <source>
        <dbReference type="ARBA" id="ARBA00023136"/>
    </source>
</evidence>
<dbReference type="PROSITE" id="PS50005">
    <property type="entry name" value="TPR"/>
    <property type="match status" value="1"/>
</dbReference>
<evidence type="ECO:0000259" key="8">
    <source>
        <dbReference type="Pfam" id="PF14322"/>
    </source>
</evidence>
<gene>
    <name evidence="9" type="ORF">SAMN05444266_10274</name>
</gene>
<evidence type="ECO:0000256" key="6">
    <source>
        <dbReference type="PROSITE-ProRule" id="PRU00339"/>
    </source>
</evidence>
<evidence type="ECO:0000256" key="3">
    <source>
        <dbReference type="ARBA" id="ARBA00022729"/>
    </source>
</evidence>
<dbReference type="RefSeq" id="WP_073078660.1">
    <property type="nucleotide sequence ID" value="NZ_FRBL01000002.1"/>
</dbReference>
<accession>A0A1M6XYT3</accession>
<evidence type="ECO:0000256" key="1">
    <source>
        <dbReference type="ARBA" id="ARBA00004442"/>
    </source>
</evidence>
<dbReference type="STRING" id="1419482.SAMN05444266_10274"/>
<dbReference type="GO" id="GO:0009279">
    <property type="term" value="C:cell outer membrane"/>
    <property type="evidence" value="ECO:0007669"/>
    <property type="project" value="UniProtKB-SubCell"/>
</dbReference>
<protein>
    <submittedName>
        <fullName evidence="9">SusD family protein</fullName>
    </submittedName>
</protein>
<evidence type="ECO:0000313" key="9">
    <source>
        <dbReference type="EMBL" id="SHL11003.1"/>
    </source>
</evidence>
<keyword evidence="10" id="KW-1185">Reference proteome</keyword>
<evidence type="ECO:0000256" key="2">
    <source>
        <dbReference type="ARBA" id="ARBA00006275"/>
    </source>
</evidence>
<comment type="similarity">
    <text evidence="2">Belongs to the SusD family.</text>
</comment>
<feature type="domain" description="SusD-like N-terminal" evidence="8">
    <location>
        <begin position="21"/>
        <end position="222"/>
    </location>
</feature>
<dbReference type="OrthoDB" id="653598at2"/>
<evidence type="ECO:0000256" key="5">
    <source>
        <dbReference type="ARBA" id="ARBA00023237"/>
    </source>
</evidence>
<dbReference type="InterPro" id="IPR033985">
    <property type="entry name" value="SusD-like_N"/>
</dbReference>
<dbReference type="Pfam" id="PF07980">
    <property type="entry name" value="SusD_RagB"/>
    <property type="match status" value="1"/>
</dbReference>
<proteinExistence type="inferred from homology"/>
<dbReference type="InterPro" id="IPR019734">
    <property type="entry name" value="TPR_rpt"/>
</dbReference>